<evidence type="ECO:0000259" key="1">
    <source>
        <dbReference type="Pfam" id="PF13304"/>
    </source>
</evidence>
<dbReference type="Pfam" id="PF13304">
    <property type="entry name" value="AAA_21"/>
    <property type="match status" value="1"/>
</dbReference>
<reference evidence="2 3" key="1">
    <citation type="submission" date="2015-09" db="EMBL/GenBank/DDBJ databases">
        <authorList>
            <person name="Xu Y."/>
            <person name="Nagy A."/>
            <person name="Liu N.T."/>
            <person name="Nou X."/>
        </authorList>
    </citation>
    <scope>NUCLEOTIDE SEQUENCE [LARGE SCALE GENOMIC DNA]</scope>
    <source>
        <strain evidence="2 3">FC1138</strain>
    </source>
</reference>
<dbReference type="GO" id="GO:0005524">
    <property type="term" value="F:ATP binding"/>
    <property type="evidence" value="ECO:0007669"/>
    <property type="project" value="InterPro"/>
</dbReference>
<dbReference type="InterPro" id="IPR027417">
    <property type="entry name" value="P-loop_NTPase"/>
</dbReference>
<organism evidence="2 3">
    <name type="scientific">Ralstonia insidiosa</name>
    <dbReference type="NCBI Taxonomy" id="190721"/>
    <lineage>
        <taxon>Bacteria</taxon>
        <taxon>Pseudomonadati</taxon>
        <taxon>Pseudomonadota</taxon>
        <taxon>Betaproteobacteria</taxon>
        <taxon>Burkholderiales</taxon>
        <taxon>Burkholderiaceae</taxon>
        <taxon>Ralstonia</taxon>
    </lineage>
</organism>
<dbReference type="Proteomes" id="UP000077927">
    <property type="component" value="Chromosome 2"/>
</dbReference>
<protein>
    <submittedName>
        <fullName evidence="2">RecF/RecN/SMC N terminal domain protein</fullName>
    </submittedName>
</protein>
<dbReference type="RefSeq" id="WP_021193065.1">
    <property type="nucleotide sequence ID" value="NZ_CP012606.1"/>
</dbReference>
<dbReference type="GO" id="GO:0016887">
    <property type="term" value="F:ATP hydrolysis activity"/>
    <property type="evidence" value="ECO:0007669"/>
    <property type="project" value="InterPro"/>
</dbReference>
<dbReference type="AlphaFoldDB" id="A0AAC9BMR5"/>
<feature type="domain" description="ATPase AAA-type core" evidence="1">
    <location>
        <begin position="25"/>
        <end position="343"/>
    </location>
</feature>
<dbReference type="KEGG" id="rin:ACS15_5573"/>
<dbReference type="SUPFAM" id="SSF52540">
    <property type="entry name" value="P-loop containing nucleoside triphosphate hydrolases"/>
    <property type="match status" value="1"/>
</dbReference>
<dbReference type="Gene3D" id="3.40.50.300">
    <property type="entry name" value="P-loop containing nucleotide triphosphate hydrolases"/>
    <property type="match status" value="1"/>
</dbReference>
<evidence type="ECO:0000313" key="3">
    <source>
        <dbReference type="Proteomes" id="UP000077927"/>
    </source>
</evidence>
<gene>
    <name evidence="2" type="ORF">ACS15_5573</name>
</gene>
<proteinExistence type="predicted"/>
<name>A0AAC9BMR5_9RALS</name>
<dbReference type="EMBL" id="CP012606">
    <property type="protein sequence ID" value="ANH76827.1"/>
    <property type="molecule type" value="Genomic_DNA"/>
</dbReference>
<dbReference type="InterPro" id="IPR003959">
    <property type="entry name" value="ATPase_AAA_core"/>
</dbReference>
<accession>A0AAC9BMR5</accession>
<sequence length="644" mass="72720">MKLYYCKFDGLPGFPSLELEGLKSVTALIGPNGSGKSSILKAIRFAFDLLNKRTLCDELPDHDGWEKFERVTLLFSTGGKIDFGEFSDYLDSNSDAFLIGIRCDEAVFSIDRIECGAACIEFDRNQTSLSVINDRIKSINQIKTSIDNMVSQSQQIPHQSQHYLSQAQSMRDQLRESEKELIQERVVTATLSAGNDKLALSRERVDDLLSMMSFPSIEYIDASQFLEDGVPKLISQLMRQKKGRKFEFNQYDAAVERLNHLLQADVDFSDVDGRESLHIDGVSHEFTSTGTKSSLSFFGATKLIERNCIVLWDEPENGLHPTRRTRVLELMVEDGRQYVIATHAAEFAPVFSEAGRVFRCIAIYDGNVPTVSLAASPVATRRDAFAALEALGVHPAKTLFTSNVVIWVEGPTELFFYRHWLNSRLQRHGLKEGFHYTFMQYGGALVSYLSAADDDNFLSAFDVLSVCRYPIFIVDSDLREAPDAGQKPCDYLKQGAGRLLRQVDMLNQERPDSSIFEWTSGREVENYLPSDAIKHAMKNLWKECDKYWGDISSTEFQVAQYDAYHETIGEKLISLGIVDIDRENKNLRLAKGRSIWGAGNKVEFMRAALTMDNLSERDLLWDCAKMFDRIEGFVLRKCGIGHGS</sequence>
<evidence type="ECO:0000313" key="2">
    <source>
        <dbReference type="EMBL" id="ANH76827.1"/>
    </source>
</evidence>
<dbReference type="CDD" id="cd00267">
    <property type="entry name" value="ABC_ATPase"/>
    <property type="match status" value="1"/>
</dbReference>
<dbReference type="PANTHER" id="PTHR43581">
    <property type="entry name" value="ATP/GTP PHOSPHATASE"/>
    <property type="match status" value="1"/>
</dbReference>
<dbReference type="PANTHER" id="PTHR43581:SF4">
    <property type="entry name" value="ATP_GTP PHOSPHATASE"/>
    <property type="match status" value="1"/>
</dbReference>
<dbReference type="InterPro" id="IPR051396">
    <property type="entry name" value="Bact_Antivir_Def_Nuclease"/>
</dbReference>